<dbReference type="PROSITE" id="PS00725">
    <property type="entry name" value="GERMIN"/>
    <property type="match status" value="1"/>
</dbReference>
<dbReference type="KEGG" id="sind:105168642"/>
<comment type="catalytic activity">
    <reaction evidence="9">
        <text>2 superoxide + 2 H(+) = H2O2 + O2</text>
        <dbReference type="Rhea" id="RHEA:20696"/>
        <dbReference type="ChEBI" id="CHEBI:15378"/>
        <dbReference type="ChEBI" id="CHEBI:15379"/>
        <dbReference type="ChEBI" id="CHEBI:16240"/>
        <dbReference type="ChEBI" id="CHEBI:18421"/>
        <dbReference type="EC" id="1.15.1.1"/>
    </reaction>
</comment>
<sequence>MEINYVFLLKLLLGLFSFSSLGRADPEPLNDYCVADTKHPRDFFSNGVPCINPDHALASHFATSALSEPGNMNQFNFNVTLTNTNNLPGLNTLGLVLARIDIAVNGLVPPHAHPRASEVTILLEGSLLVGFVDTSNRLHTQQLRRPGDCFVFPKGLIHFLYNTDFMRPALAVSGLSSQNPGAQISSVATFTSNPPMPDDVLKKGFKVTGQDVIKIRRNLGG</sequence>
<reference evidence="18" key="1">
    <citation type="submission" date="2025-08" db="UniProtKB">
        <authorList>
            <consortium name="RefSeq"/>
        </authorList>
    </citation>
    <scope>IDENTIFICATION</scope>
</reference>
<evidence type="ECO:0000256" key="1">
    <source>
        <dbReference type="ARBA" id="ARBA00004271"/>
    </source>
</evidence>
<dbReference type="GO" id="GO:0004784">
    <property type="term" value="F:superoxide dismutase activity"/>
    <property type="evidence" value="ECO:0007669"/>
    <property type="project" value="UniProtKB-EC"/>
</dbReference>
<dbReference type="InterPro" id="IPR001929">
    <property type="entry name" value="Germin"/>
</dbReference>
<dbReference type="InterPro" id="IPR006045">
    <property type="entry name" value="Cupin_1"/>
</dbReference>
<evidence type="ECO:0000256" key="9">
    <source>
        <dbReference type="ARBA" id="ARBA00049204"/>
    </source>
</evidence>
<evidence type="ECO:0000259" key="16">
    <source>
        <dbReference type="SMART" id="SM00835"/>
    </source>
</evidence>
<dbReference type="GO" id="GO:2000280">
    <property type="term" value="P:regulation of root development"/>
    <property type="evidence" value="ECO:0007669"/>
    <property type="project" value="UniProtKB-ARBA"/>
</dbReference>
<evidence type="ECO:0000256" key="10">
    <source>
        <dbReference type="ARBA" id="ARBA00058969"/>
    </source>
</evidence>
<dbReference type="InterPro" id="IPR011051">
    <property type="entry name" value="RmlC_Cupin_sf"/>
</dbReference>
<dbReference type="InterPro" id="IPR014710">
    <property type="entry name" value="RmlC-like_jellyroll"/>
</dbReference>
<dbReference type="GeneID" id="105168642"/>
<dbReference type="OrthoDB" id="1921208at2759"/>
<evidence type="ECO:0000256" key="4">
    <source>
        <dbReference type="ARBA" id="ARBA00022525"/>
    </source>
</evidence>
<evidence type="ECO:0000256" key="14">
    <source>
        <dbReference type="PIRSR" id="PIRSR601929-3"/>
    </source>
</evidence>
<evidence type="ECO:0000256" key="12">
    <source>
        <dbReference type="PIRSR" id="PIRSR601929-1"/>
    </source>
</evidence>
<keyword evidence="17" id="KW-1185">Reference proteome</keyword>
<feature type="binding site" evidence="13">
    <location>
        <position position="113"/>
    </location>
    <ligand>
        <name>Mn(2+)</name>
        <dbReference type="ChEBI" id="CHEBI:29035"/>
    </ligand>
</feature>
<protein>
    <recommendedName>
        <fullName evidence="15">Germin-like protein</fullName>
    </recommendedName>
</protein>
<keyword evidence="3 15" id="KW-0052">Apoplast</keyword>
<comment type="subunit">
    <text evidence="11">Monomer. In the absence of manganese, it forms tetrameric and pentameric forms which show superoxide dismutase activity.</text>
</comment>
<gene>
    <name evidence="18" type="primary">LOC105168642</name>
</gene>
<feature type="signal peptide" evidence="15">
    <location>
        <begin position="1"/>
        <end position="24"/>
    </location>
</feature>
<evidence type="ECO:0000313" key="17">
    <source>
        <dbReference type="Proteomes" id="UP000504604"/>
    </source>
</evidence>
<feature type="binding site" evidence="13">
    <location>
        <position position="111"/>
    </location>
    <ligand>
        <name>Mn(2+)</name>
        <dbReference type="ChEBI" id="CHEBI:29035"/>
    </ligand>
</feature>
<evidence type="ECO:0000256" key="2">
    <source>
        <dbReference type="ARBA" id="ARBA00007456"/>
    </source>
</evidence>
<keyword evidence="5 12" id="KW-0479">Metal-binding</keyword>
<keyword evidence="4 15" id="KW-0964">Secreted</keyword>
<keyword evidence="7 14" id="KW-1015">Disulfide bond</keyword>
<evidence type="ECO:0000256" key="15">
    <source>
        <dbReference type="RuleBase" id="RU366015"/>
    </source>
</evidence>
<dbReference type="RefSeq" id="XP_011087075.1">
    <property type="nucleotide sequence ID" value="XM_011088773.2"/>
</dbReference>
<comment type="subcellular location">
    <subcellularLocation>
        <location evidence="1 15">Secreted</location>
        <location evidence="1 15">Extracellular space</location>
        <location evidence="1 15">Apoplast</location>
    </subcellularLocation>
</comment>
<evidence type="ECO:0000256" key="5">
    <source>
        <dbReference type="ARBA" id="ARBA00022723"/>
    </source>
</evidence>
<dbReference type="SMART" id="SM00835">
    <property type="entry name" value="Cupin_1"/>
    <property type="match status" value="1"/>
</dbReference>
<feature type="binding site" evidence="13">
    <location>
        <position position="118"/>
    </location>
    <ligand>
        <name>Mn(2+)</name>
        <dbReference type="ChEBI" id="CHEBI:29035"/>
    </ligand>
</feature>
<evidence type="ECO:0000256" key="11">
    <source>
        <dbReference type="ARBA" id="ARBA00064720"/>
    </source>
</evidence>
<keyword evidence="6 15" id="KW-0732">Signal</keyword>
<dbReference type="Gene3D" id="2.60.120.10">
    <property type="entry name" value="Jelly Rolls"/>
    <property type="match status" value="1"/>
</dbReference>
<feature type="binding site" evidence="13">
    <location>
        <position position="158"/>
    </location>
    <ligand>
        <name>Mn(2+)</name>
        <dbReference type="ChEBI" id="CHEBI:29035"/>
    </ligand>
</feature>
<dbReference type="InterPro" id="IPR019780">
    <property type="entry name" value="Germin_Mn-BS"/>
</dbReference>
<proteinExistence type="inferred from homology"/>
<dbReference type="PRINTS" id="PR00325">
    <property type="entry name" value="GERMIN"/>
</dbReference>
<dbReference type="Gramene" id="SIN_1026735.t">
    <property type="protein sequence ID" value="SIN_1026735.t.cds1"/>
    <property type="gene ID" value="SIN_1026735"/>
</dbReference>
<feature type="domain" description="Cupin type-1" evidence="16">
    <location>
        <begin position="64"/>
        <end position="213"/>
    </location>
</feature>
<evidence type="ECO:0000256" key="7">
    <source>
        <dbReference type="ARBA" id="ARBA00023157"/>
    </source>
</evidence>
<dbReference type="Pfam" id="PF00190">
    <property type="entry name" value="Cupin_1"/>
    <property type="match status" value="1"/>
</dbReference>
<dbReference type="InParanoid" id="A0A6I9TQX0"/>
<comment type="similarity">
    <text evidence="2 15">Belongs to the germin family.</text>
</comment>
<dbReference type="AlphaFoldDB" id="A0A6I9TQX0"/>
<comment type="function">
    <text evidence="10">May interact with bacterial adhesins thereby protecting the reproductive tissues from microbial attack. Has no oxalate oxidase activity.</text>
</comment>
<evidence type="ECO:0000313" key="18">
    <source>
        <dbReference type="RefSeq" id="XP_011087075.1"/>
    </source>
</evidence>
<dbReference type="GO" id="GO:0048046">
    <property type="term" value="C:apoplast"/>
    <property type="evidence" value="ECO:0007669"/>
    <property type="project" value="UniProtKB-SubCell"/>
</dbReference>
<dbReference type="CDD" id="cd02241">
    <property type="entry name" value="cupin_OxOx"/>
    <property type="match status" value="1"/>
</dbReference>
<dbReference type="GO" id="GO:0030145">
    <property type="term" value="F:manganese ion binding"/>
    <property type="evidence" value="ECO:0007669"/>
    <property type="project" value="UniProtKB-UniRule"/>
</dbReference>
<evidence type="ECO:0000256" key="6">
    <source>
        <dbReference type="ARBA" id="ARBA00022729"/>
    </source>
</evidence>
<dbReference type="GO" id="GO:0009506">
    <property type="term" value="C:plasmodesma"/>
    <property type="evidence" value="ECO:0007669"/>
    <property type="project" value="UniProtKB-ARBA"/>
</dbReference>
<dbReference type="GO" id="GO:0010497">
    <property type="term" value="P:plasmodesmata-mediated intercellular transport"/>
    <property type="evidence" value="ECO:0007669"/>
    <property type="project" value="UniProtKB-ARBA"/>
</dbReference>
<dbReference type="Proteomes" id="UP000504604">
    <property type="component" value="Linkage group LG8"/>
</dbReference>
<dbReference type="FunCoup" id="A0A6I9TQX0">
    <property type="interactions" value="18"/>
</dbReference>
<evidence type="ECO:0000256" key="13">
    <source>
        <dbReference type="PIRSR" id="PIRSR601929-2"/>
    </source>
</evidence>
<dbReference type="FunFam" id="2.60.120.10:FF:000025">
    <property type="entry name" value="germin-like protein subfamily 2 member 1"/>
    <property type="match status" value="1"/>
</dbReference>
<keyword evidence="8 12" id="KW-0464">Manganese</keyword>
<organism evidence="17 18">
    <name type="scientific">Sesamum indicum</name>
    <name type="common">Oriental sesame</name>
    <name type="synonym">Sesamum orientale</name>
    <dbReference type="NCBI Taxonomy" id="4182"/>
    <lineage>
        <taxon>Eukaryota</taxon>
        <taxon>Viridiplantae</taxon>
        <taxon>Streptophyta</taxon>
        <taxon>Embryophyta</taxon>
        <taxon>Tracheophyta</taxon>
        <taxon>Spermatophyta</taxon>
        <taxon>Magnoliopsida</taxon>
        <taxon>eudicotyledons</taxon>
        <taxon>Gunneridae</taxon>
        <taxon>Pentapetalae</taxon>
        <taxon>asterids</taxon>
        <taxon>lamiids</taxon>
        <taxon>Lamiales</taxon>
        <taxon>Pedaliaceae</taxon>
        <taxon>Sesamum</taxon>
    </lineage>
</organism>
<evidence type="ECO:0000256" key="3">
    <source>
        <dbReference type="ARBA" id="ARBA00022523"/>
    </source>
</evidence>
<feature type="binding site" evidence="12">
    <location>
        <position position="118"/>
    </location>
    <ligand>
        <name>oxalate</name>
        <dbReference type="ChEBI" id="CHEBI:30623"/>
    </ligand>
</feature>
<name>A0A6I9TQX0_SESIN</name>
<dbReference type="SUPFAM" id="SSF51182">
    <property type="entry name" value="RmlC-like cupins"/>
    <property type="match status" value="1"/>
</dbReference>
<feature type="binding site" evidence="12">
    <location>
        <position position="113"/>
    </location>
    <ligand>
        <name>oxalate</name>
        <dbReference type="ChEBI" id="CHEBI:30623"/>
    </ligand>
</feature>
<feature type="disulfide bond" evidence="14">
    <location>
        <begin position="33"/>
        <end position="50"/>
    </location>
</feature>
<feature type="chain" id="PRO_5027145291" description="Germin-like protein" evidence="15">
    <location>
        <begin position="25"/>
        <end position="221"/>
    </location>
</feature>
<evidence type="ECO:0000256" key="8">
    <source>
        <dbReference type="ARBA" id="ARBA00023211"/>
    </source>
</evidence>
<dbReference type="PANTHER" id="PTHR31238">
    <property type="entry name" value="GERMIN-LIKE PROTEIN SUBFAMILY 3 MEMBER 3"/>
    <property type="match status" value="1"/>
</dbReference>
<accession>A0A6I9TQX0</accession>